<dbReference type="Pfam" id="PF07409">
    <property type="entry name" value="GP46"/>
    <property type="match status" value="1"/>
</dbReference>
<evidence type="ECO:0008006" key="3">
    <source>
        <dbReference type="Google" id="ProtNLM"/>
    </source>
</evidence>
<evidence type="ECO:0000313" key="2">
    <source>
        <dbReference type="Proteomes" id="UP000190023"/>
    </source>
</evidence>
<protein>
    <recommendedName>
        <fullName evidence="3">Phage GP46 family protein</fullName>
    </recommendedName>
</protein>
<organism evidence="1 2">
    <name type="scientific">[Haemophilus] felis</name>
    <dbReference type="NCBI Taxonomy" id="123822"/>
    <lineage>
        <taxon>Bacteria</taxon>
        <taxon>Pseudomonadati</taxon>
        <taxon>Pseudomonadota</taxon>
        <taxon>Gammaproteobacteria</taxon>
        <taxon>Pasteurellales</taxon>
        <taxon>Pasteurellaceae</taxon>
    </lineage>
</organism>
<proteinExistence type="predicted"/>
<keyword evidence="2" id="KW-1185">Reference proteome</keyword>
<dbReference type="EMBL" id="MUYB01000012">
    <property type="protein sequence ID" value="OOS05836.1"/>
    <property type="molecule type" value="Genomic_DNA"/>
</dbReference>
<reference evidence="1 2" key="1">
    <citation type="submission" date="2017-02" db="EMBL/GenBank/DDBJ databases">
        <title>Draft genome sequence of Haemophilus felis CCUG 31170 type strain.</title>
        <authorList>
            <person name="Engstrom-Jakobsson H."/>
            <person name="Salva-Serra F."/>
            <person name="Thorell K."/>
            <person name="Gonzales-Siles L."/>
            <person name="Karlsson R."/>
            <person name="Boulund F."/>
            <person name="Engstrand L."/>
            <person name="Kristiansson E."/>
            <person name="Moore E."/>
        </authorList>
    </citation>
    <scope>NUCLEOTIDE SEQUENCE [LARGE SCALE GENOMIC DNA]</scope>
    <source>
        <strain evidence="1 2">CCUG 31170</strain>
    </source>
</reference>
<dbReference type="InterPro" id="IPR010877">
    <property type="entry name" value="Phage_Mu_Gp46"/>
</dbReference>
<dbReference type="OrthoDB" id="5677166at2"/>
<dbReference type="STRING" id="123822.B0188_03415"/>
<comment type="caution">
    <text evidence="1">The sequence shown here is derived from an EMBL/GenBank/DDBJ whole genome shotgun (WGS) entry which is preliminary data.</text>
</comment>
<gene>
    <name evidence="1" type="ORF">B0188_03415</name>
</gene>
<accession>A0A1T0B736</accession>
<sequence length="133" mass="14929">MSDIALTWIDGNGDIAIDVNQLMFDDSLTNAVIISLFTDLRVDGQRGWWGDSYGRPMGSKLWLLDREKQLSSVLADAKRYAEEALQWLLDERLVQSIVVNATNPFPSVLLLSVAIKLLDGSSEQREFKAIWTA</sequence>
<dbReference type="Proteomes" id="UP000190023">
    <property type="component" value="Unassembled WGS sequence"/>
</dbReference>
<name>A0A1T0B736_9PAST</name>
<evidence type="ECO:0000313" key="1">
    <source>
        <dbReference type="EMBL" id="OOS05836.1"/>
    </source>
</evidence>
<dbReference type="AlphaFoldDB" id="A0A1T0B736"/>